<reference evidence="2 3" key="1">
    <citation type="submission" date="2017-06" db="EMBL/GenBank/DDBJ databases">
        <title>Genome sequence of Bacillus sonorensis strain SRCM101395.</title>
        <authorList>
            <person name="Cho S.H."/>
        </authorList>
    </citation>
    <scope>NUCLEOTIDE SEQUENCE [LARGE SCALE GENOMIC DNA]</scope>
    <source>
        <strain evidence="2 3">SRCM101395</strain>
    </source>
</reference>
<dbReference type="RefSeq" id="WP_006639967.1">
    <property type="nucleotide sequence ID" value="NZ_BORD01000008.1"/>
</dbReference>
<gene>
    <name evidence="2" type="ORF">S101395_04850</name>
</gene>
<protein>
    <submittedName>
        <fullName evidence="2">Uncharacterized protein</fullName>
    </submittedName>
</protein>
<sequence>MKLSIKGLVASSALVLGLSFSLPAFAEENTEPTEPERFYDSEFDAEIIAYENTENGLVPLTEEEYRSFTEEQEVEEPELEYSDTDEFNLLKPVVAGDFKTQDYREYWKYSESKVTTYTGNPIQATSTIKCNTSGGCSISKNISVTVSSSFSVNTQAEKNAIKAGVSYTWVNSATSSSTYTFKLKKGENGYIAFKPTKRKSTGKLKRYSNWDGYLYSKSAYCRNPVKLSNGEAKGTYVFVHKK</sequence>
<dbReference type="Pfam" id="PF19535">
    <property type="entry name" value="DUF6060"/>
    <property type="match status" value="1"/>
</dbReference>
<feature type="chain" id="PRO_5045194740" evidence="1">
    <location>
        <begin position="27"/>
        <end position="242"/>
    </location>
</feature>
<keyword evidence="1" id="KW-0732">Signal</keyword>
<name>A0ABM6LPG1_9BACI</name>
<evidence type="ECO:0000256" key="1">
    <source>
        <dbReference type="SAM" id="SignalP"/>
    </source>
</evidence>
<dbReference type="InterPro" id="IPR045702">
    <property type="entry name" value="DUF6060"/>
</dbReference>
<feature type="signal peptide" evidence="1">
    <location>
        <begin position="1"/>
        <end position="26"/>
    </location>
</feature>
<dbReference type="Proteomes" id="UP000196877">
    <property type="component" value="Chromosome"/>
</dbReference>
<organism evidence="2 3">
    <name type="scientific">Bacillus sonorensis</name>
    <dbReference type="NCBI Taxonomy" id="119858"/>
    <lineage>
        <taxon>Bacteria</taxon>
        <taxon>Bacillati</taxon>
        <taxon>Bacillota</taxon>
        <taxon>Bacilli</taxon>
        <taxon>Bacillales</taxon>
        <taxon>Bacillaceae</taxon>
        <taxon>Bacillus</taxon>
    </lineage>
</organism>
<dbReference type="EMBL" id="CP021920">
    <property type="protein sequence ID" value="ASB91338.1"/>
    <property type="molecule type" value="Genomic_DNA"/>
</dbReference>
<evidence type="ECO:0000313" key="2">
    <source>
        <dbReference type="EMBL" id="ASB91338.1"/>
    </source>
</evidence>
<keyword evidence="3" id="KW-1185">Reference proteome</keyword>
<evidence type="ECO:0000313" key="3">
    <source>
        <dbReference type="Proteomes" id="UP000196877"/>
    </source>
</evidence>
<accession>A0ABM6LPG1</accession>
<proteinExistence type="predicted"/>
<dbReference type="GeneID" id="92851234"/>